<dbReference type="PANTHER" id="PTHR34387">
    <property type="entry name" value="SLR1258 PROTEIN"/>
    <property type="match status" value="1"/>
</dbReference>
<dbReference type="OrthoDB" id="9808766at2"/>
<dbReference type="RefSeq" id="WP_062290576.1">
    <property type="nucleotide sequence ID" value="NZ_CP013200.1"/>
</dbReference>
<dbReference type="GO" id="GO:0006974">
    <property type="term" value="P:DNA damage response"/>
    <property type="evidence" value="ECO:0007669"/>
    <property type="project" value="TreeGrafter"/>
</dbReference>
<dbReference type="InterPro" id="IPR007497">
    <property type="entry name" value="SIMPL/DUF541"/>
</dbReference>
<accession>A0A0S2M1H7</accession>
<dbReference type="Pfam" id="PF04402">
    <property type="entry name" value="SIMPL"/>
    <property type="match status" value="1"/>
</dbReference>
<evidence type="ECO:0008006" key="3">
    <source>
        <dbReference type="Google" id="ProtNLM"/>
    </source>
</evidence>
<name>A0A0S2M1H7_9MICC</name>
<reference evidence="1 2" key="2">
    <citation type="journal article" date="2016" name="J. Biotechnol.">
        <title>Complete genome sequence of Arthrobacter alpinus ERGS4:06, a yellow pigmented bacterium tolerant to cold and radiations isolated from Sikkim Himalaya.</title>
        <authorList>
            <person name="Kumar R."/>
            <person name="Singh D."/>
            <person name="Swarnkar M.K."/>
            <person name="Singh A.K."/>
            <person name="Kumar S."/>
        </authorList>
    </citation>
    <scope>NUCLEOTIDE SEQUENCE [LARGE SCALE GENOMIC DNA]</scope>
    <source>
        <strain evidence="1 2">ERGS4:06</strain>
    </source>
</reference>
<dbReference type="InterPro" id="IPR052022">
    <property type="entry name" value="26kDa_periplasmic_antigen"/>
</dbReference>
<sequence>MSETNNSITVTGHGAVQTAPDFFTINIGIEASQPTVRDAYSQAGEALNAVNAKLQTLGVERTSISSSTLDVRVDSRWQEGLGTVVTGYTVSSTLSVSLRYDQGAPDIVAAVVEAGNNNVRLNGMSPVVSDPSAAQDEARAAAWADARRAAEVYAQLAGRTLGAVKKVHEGNIPSGSPRAMMARAAMTMDSAMAIEPGQSDVTIAVQITWLLN</sequence>
<proteinExistence type="predicted"/>
<dbReference type="EMBL" id="CP013200">
    <property type="protein sequence ID" value="ALO67540.1"/>
    <property type="molecule type" value="Genomic_DNA"/>
</dbReference>
<reference evidence="2" key="1">
    <citation type="submission" date="2015-11" db="EMBL/GenBank/DDBJ databases">
        <authorList>
            <person name="Kumar R."/>
            <person name="Singh D."/>
            <person name="Swarnkar M.K."/>
            <person name="Singh A.K."/>
            <person name="Kumar S."/>
        </authorList>
    </citation>
    <scope>NUCLEOTIDE SEQUENCE [LARGE SCALE GENOMIC DNA]</scope>
    <source>
        <strain evidence="2">ERGS4:06</strain>
    </source>
</reference>
<organism evidence="1 2">
    <name type="scientific">Arthrobacter alpinus</name>
    <dbReference type="NCBI Taxonomy" id="656366"/>
    <lineage>
        <taxon>Bacteria</taxon>
        <taxon>Bacillati</taxon>
        <taxon>Actinomycetota</taxon>
        <taxon>Actinomycetes</taxon>
        <taxon>Micrococcales</taxon>
        <taxon>Micrococcaceae</taxon>
        <taxon>Arthrobacter</taxon>
    </lineage>
</organism>
<dbReference type="Gene3D" id="3.30.110.170">
    <property type="entry name" value="Protein of unknown function (DUF541), domain 1"/>
    <property type="match status" value="1"/>
</dbReference>
<evidence type="ECO:0000313" key="1">
    <source>
        <dbReference type="EMBL" id="ALO67540.1"/>
    </source>
</evidence>
<evidence type="ECO:0000313" key="2">
    <source>
        <dbReference type="Proteomes" id="UP000059574"/>
    </source>
</evidence>
<gene>
    <name evidence="1" type="ORF">AS189_14895</name>
</gene>
<dbReference type="Proteomes" id="UP000059574">
    <property type="component" value="Chromosome"/>
</dbReference>
<dbReference type="Gene3D" id="3.30.70.2970">
    <property type="entry name" value="Protein of unknown function (DUF541), domain 2"/>
    <property type="match status" value="1"/>
</dbReference>
<protein>
    <recommendedName>
        <fullName evidence="3">SIMPL domain-containing protein</fullName>
    </recommendedName>
</protein>
<dbReference type="AlphaFoldDB" id="A0A0S2M1H7"/>
<dbReference type="PANTHER" id="PTHR34387:SF1">
    <property type="entry name" value="PERIPLASMIC IMMUNOGENIC PROTEIN"/>
    <property type="match status" value="1"/>
</dbReference>